<dbReference type="AlphaFoldDB" id="A0A0C9RPU8"/>
<comment type="subcellular location">
    <subcellularLocation>
        <location evidence="1">Membrane</location>
        <topology evidence="1">Multi-pass membrane protein</topology>
    </subcellularLocation>
</comment>
<reference evidence="5" key="1">
    <citation type="submission" date="2015-02" db="EMBL/GenBank/DDBJ databases">
        <title>A transcriptome of Wollemia nobilis - a relic of Gondwana.</title>
        <authorList>
            <person name="Chia J.Y."/>
            <person name="Leong Y.S."/>
            <person name="Abdul Karim S."/>
            <person name="Wan Azmi N."/>
            <person name="Hercus R."/>
            <person name="Croft L."/>
        </authorList>
    </citation>
    <scope>NUCLEOTIDE SEQUENCE</scope>
    <source>
        <strain evidence="5">MaeBrown</strain>
        <tissue evidence="5">Leaf</tissue>
    </source>
</reference>
<evidence type="ECO:0000259" key="4">
    <source>
        <dbReference type="Pfam" id="PF14159"/>
    </source>
</evidence>
<evidence type="ECO:0000256" key="2">
    <source>
        <dbReference type="SAM" id="MobiDB-lite"/>
    </source>
</evidence>
<dbReference type="Pfam" id="PF14159">
    <property type="entry name" value="CAAD"/>
    <property type="match status" value="1"/>
</dbReference>
<name>A0A0C9RPU8_9CONI</name>
<dbReference type="PANTHER" id="PTHR33222:SF2">
    <property type="entry name" value="PROTEIN CURVATURE THYLAKOID 1D, CHLOROPLASTIC"/>
    <property type="match status" value="1"/>
</dbReference>
<accession>A0A0C9RPU8</accession>
<keyword evidence="3" id="KW-0472">Membrane</keyword>
<dbReference type="InterPro" id="IPR033344">
    <property type="entry name" value="CURT1"/>
</dbReference>
<proteinExistence type="predicted"/>
<sequence length="250" mass="27106">MATCSASTPISSLPSSSAKARTSASAHFGSISLPLRRLRALKKGPCSANTRFCTPKSGLVSLAVRARTSEETSTDVSELEISPVATTSEETSNDASGVEQLEVSPVATTSEETLNDVSEQLEVSPVAMTEETPVDLSGQLEVLPERKEIPEESSSDALEEFDIIFSELKKKFDDINNKSPIILYGSAAVVALWVSGAIVDAIDSIPLFPKLMEFVGFGYIVWFVYRYLLFKKSREELSATIEEIKQKITG</sequence>
<feature type="region of interest" description="Disordered" evidence="2">
    <location>
        <begin position="1"/>
        <end position="26"/>
    </location>
</feature>
<feature type="transmembrane region" description="Helical" evidence="3">
    <location>
        <begin position="181"/>
        <end position="199"/>
    </location>
</feature>
<dbReference type="InterPro" id="IPR025564">
    <property type="entry name" value="CAAD_dom"/>
</dbReference>
<dbReference type="EMBL" id="GCHU01004485">
    <property type="protein sequence ID" value="JAG88966.1"/>
    <property type="molecule type" value="Transcribed_RNA"/>
</dbReference>
<dbReference type="PANTHER" id="PTHR33222">
    <property type="match status" value="1"/>
</dbReference>
<keyword evidence="3" id="KW-0812">Transmembrane</keyword>
<organism evidence="5">
    <name type="scientific">Wollemia nobilis</name>
    <dbReference type="NCBI Taxonomy" id="56998"/>
    <lineage>
        <taxon>Eukaryota</taxon>
        <taxon>Viridiplantae</taxon>
        <taxon>Streptophyta</taxon>
        <taxon>Embryophyta</taxon>
        <taxon>Tracheophyta</taxon>
        <taxon>Spermatophyta</taxon>
        <taxon>Pinopsida</taxon>
        <taxon>Pinidae</taxon>
        <taxon>Conifers II</taxon>
        <taxon>Araucariales</taxon>
        <taxon>Araucariaceae</taxon>
        <taxon>Wollemia</taxon>
    </lineage>
</organism>
<protein>
    <submittedName>
        <fullName evidence="5">TSA: Wollemia nobilis Ref_Wollemi_Transcript_4519_1043 transcribed RNA sequence</fullName>
    </submittedName>
</protein>
<feature type="domain" description="Cyanobacterial aminoacyl-tRNA synthetase CAAD" evidence="4">
    <location>
        <begin position="167"/>
        <end position="250"/>
    </location>
</feature>
<feature type="region of interest" description="Disordered" evidence="2">
    <location>
        <begin position="66"/>
        <end position="99"/>
    </location>
</feature>
<evidence type="ECO:0000313" key="5">
    <source>
        <dbReference type="EMBL" id="JAG88966.1"/>
    </source>
</evidence>
<evidence type="ECO:0000256" key="1">
    <source>
        <dbReference type="ARBA" id="ARBA00004141"/>
    </source>
</evidence>
<evidence type="ECO:0000256" key="3">
    <source>
        <dbReference type="SAM" id="Phobius"/>
    </source>
</evidence>
<feature type="compositionally biased region" description="Polar residues" evidence="2">
    <location>
        <begin position="84"/>
        <end position="95"/>
    </location>
</feature>
<dbReference type="GO" id="GO:0009535">
    <property type="term" value="C:chloroplast thylakoid membrane"/>
    <property type="evidence" value="ECO:0007669"/>
    <property type="project" value="TreeGrafter"/>
</dbReference>
<keyword evidence="3" id="KW-1133">Transmembrane helix</keyword>
<feature type="transmembrane region" description="Helical" evidence="3">
    <location>
        <begin position="211"/>
        <end position="229"/>
    </location>
</feature>